<evidence type="ECO:0000259" key="11">
    <source>
        <dbReference type="PROSITE" id="PS50011"/>
    </source>
</evidence>
<sequence>MNSQTPDDPADDATESADTEMVATGMAETGPATTGMATTGMASTEGADTDAVPFDPFADSEGTSTGESRSGGSGTDPVATSGASSTGPQGRASSGGSPSSGRTGGRYVRTRSGPHQRLGAGLVPIPRVPPIDPVSAILTDPAVPESKRFCKKCQQPVGRSGPNGPGEPDGVCSNCGTPYWFTPLLRPGDLVAGQYEVRGCLAHGGLGWIYLAIDHNVEDRWVVLKGLLQSGDAKAQAVAMAERRFLAEVSHPSIVKIYNFVEHINREGNPVGYIVMEYVGGTTLRHLVHNRRRDLGDTSACLPIEQAIVLVQETLKALSYLHATGLAYNDLKPENVMITDEGIKLIDLGAVASLESFGYIFGTPGFQAPELAQTGPTVASDIYTVGRTLAVLTARLPSEDGVYKPGLPSPDAEPIYREHEFFYRALLRATHPDHNLRFASADEMSSQLGGVLREVLAHKRGEPHPGMSTVFSPQRTTFGTDQAVRQTDVYIDGHMRDMHMEAREIVAALPIPLIDPLDPAASLLTATASSEPNEILDSIRKIRETTTSGDAEAKHVLDKSLAIPLAEVRAHLDLEEPEHAERILRRLRADQQHWRLDWYSAFTELLLGEFEQAFNHFETVLTALPGESAPKVALAATAELILDHWETDDDLTWHKFAEKYYRTVWRTDHNIISAACGLARQLVHAGNRTGGVRALDQVPLSSRHYHIARLSSVMALIGGRPVEDITENELREAARRVEMVPETERRALQMRVVVLGVALDWIRSGQRARYPEPFLGVSLSEEGLRGSTERALRVLARNAPERRHRYRLIDLANAIRPRSLF</sequence>
<dbReference type="InterPro" id="IPR011009">
    <property type="entry name" value="Kinase-like_dom_sf"/>
</dbReference>
<proteinExistence type="predicted"/>
<dbReference type="InterPro" id="IPR008271">
    <property type="entry name" value="Ser/Thr_kinase_AS"/>
</dbReference>
<organism evidence="12 13">
    <name type="scientific">Lolliginicoccus lacisalsi</name>
    <dbReference type="NCBI Taxonomy" id="2742202"/>
    <lineage>
        <taxon>Bacteria</taxon>
        <taxon>Bacillati</taxon>
        <taxon>Actinomycetota</taxon>
        <taxon>Actinomycetes</taxon>
        <taxon>Mycobacteriales</taxon>
        <taxon>Hoyosellaceae</taxon>
        <taxon>Lolliginicoccus</taxon>
    </lineage>
</organism>
<dbReference type="EMBL" id="JACYWE010000008">
    <property type="protein sequence ID" value="MBD8507402.1"/>
    <property type="molecule type" value="Genomic_DNA"/>
</dbReference>
<dbReference type="FunFam" id="3.30.200.20:FF:000205">
    <property type="entry name" value="Serine/threonine protein kinase"/>
    <property type="match status" value="1"/>
</dbReference>
<keyword evidence="13" id="KW-1185">Reference proteome</keyword>
<dbReference type="PANTHER" id="PTHR24363">
    <property type="entry name" value="SERINE/THREONINE PROTEIN KINASE"/>
    <property type="match status" value="1"/>
</dbReference>
<dbReference type="Gene3D" id="3.30.200.20">
    <property type="entry name" value="Phosphorylase Kinase, domain 1"/>
    <property type="match status" value="1"/>
</dbReference>
<comment type="caution">
    <text evidence="12">The sequence shown here is derived from an EMBL/GenBank/DDBJ whole genome shotgun (WGS) entry which is preliminary data.</text>
</comment>
<dbReference type="PANTHER" id="PTHR24363:SF0">
    <property type="entry name" value="SERINE_THREONINE KINASE LIKE DOMAIN CONTAINING 1"/>
    <property type="match status" value="1"/>
</dbReference>
<evidence type="ECO:0000313" key="12">
    <source>
        <dbReference type="EMBL" id="MBD8507402.1"/>
    </source>
</evidence>
<feature type="region of interest" description="Disordered" evidence="10">
    <location>
        <begin position="1"/>
        <end position="124"/>
    </location>
</feature>
<reference evidence="12" key="1">
    <citation type="submission" date="2020-09" db="EMBL/GenBank/DDBJ databases">
        <title>Hoyosella lacisalsi sp. nov., a halotolerant actinobacterium isolated from soil of Lake Gudzhirganskoe.</title>
        <authorList>
            <person name="Yang Q."/>
            <person name="Guo P.Y."/>
            <person name="Liu S.W."/>
            <person name="Li F.N."/>
            <person name="Sun C.H."/>
        </authorList>
    </citation>
    <scope>NUCLEOTIDE SEQUENCE</scope>
    <source>
        <strain evidence="12">G463</strain>
    </source>
</reference>
<dbReference type="Pfam" id="PF00069">
    <property type="entry name" value="Pkinase"/>
    <property type="match status" value="1"/>
</dbReference>
<dbReference type="Proteomes" id="UP000642993">
    <property type="component" value="Unassembled WGS sequence"/>
</dbReference>
<comment type="catalytic activity">
    <reaction evidence="9">
        <text>L-seryl-[protein] + ATP = O-phospho-L-seryl-[protein] + ADP + H(+)</text>
        <dbReference type="Rhea" id="RHEA:17989"/>
        <dbReference type="Rhea" id="RHEA-COMP:9863"/>
        <dbReference type="Rhea" id="RHEA-COMP:11604"/>
        <dbReference type="ChEBI" id="CHEBI:15378"/>
        <dbReference type="ChEBI" id="CHEBI:29999"/>
        <dbReference type="ChEBI" id="CHEBI:30616"/>
        <dbReference type="ChEBI" id="CHEBI:83421"/>
        <dbReference type="ChEBI" id="CHEBI:456216"/>
        <dbReference type="EC" id="2.7.11.1"/>
    </reaction>
</comment>
<keyword evidence="5" id="KW-0547">Nucleotide-binding</keyword>
<dbReference type="CDD" id="cd14014">
    <property type="entry name" value="STKc_PknB_like"/>
    <property type="match status" value="1"/>
</dbReference>
<evidence type="ECO:0000256" key="1">
    <source>
        <dbReference type="ARBA" id="ARBA00012513"/>
    </source>
</evidence>
<dbReference type="InterPro" id="IPR031634">
    <property type="entry name" value="PknG_rubred"/>
</dbReference>
<protein>
    <recommendedName>
        <fullName evidence="2">Serine/threonine-protein kinase PknG</fullName>
        <ecNumber evidence="1">2.7.11.1</ecNumber>
    </recommendedName>
</protein>
<dbReference type="Gene3D" id="1.10.510.10">
    <property type="entry name" value="Transferase(Phosphotransferase) domain 1"/>
    <property type="match status" value="1"/>
</dbReference>
<dbReference type="Pfam" id="PF16918">
    <property type="entry name" value="PknG_TPR"/>
    <property type="match status" value="1"/>
</dbReference>
<dbReference type="InterPro" id="IPR031636">
    <property type="entry name" value="PknG_TPR"/>
</dbReference>
<dbReference type="InterPro" id="IPR011990">
    <property type="entry name" value="TPR-like_helical_dom_sf"/>
</dbReference>
<evidence type="ECO:0000256" key="10">
    <source>
        <dbReference type="SAM" id="MobiDB-lite"/>
    </source>
</evidence>
<dbReference type="InterPro" id="IPR000719">
    <property type="entry name" value="Prot_kinase_dom"/>
</dbReference>
<dbReference type="GO" id="GO:0005524">
    <property type="term" value="F:ATP binding"/>
    <property type="evidence" value="ECO:0007669"/>
    <property type="project" value="UniProtKB-KW"/>
</dbReference>
<keyword evidence="3" id="KW-0723">Serine/threonine-protein kinase</keyword>
<evidence type="ECO:0000256" key="5">
    <source>
        <dbReference type="ARBA" id="ARBA00022741"/>
    </source>
</evidence>
<gene>
    <name evidence="12" type="ORF">HT102_13010</name>
</gene>
<accession>A0A927JF16</accession>
<evidence type="ECO:0000256" key="6">
    <source>
        <dbReference type="ARBA" id="ARBA00022777"/>
    </source>
</evidence>
<evidence type="ECO:0000256" key="9">
    <source>
        <dbReference type="ARBA" id="ARBA00048679"/>
    </source>
</evidence>
<dbReference type="SUPFAM" id="SSF56112">
    <property type="entry name" value="Protein kinase-like (PK-like)"/>
    <property type="match status" value="1"/>
</dbReference>
<evidence type="ECO:0000256" key="7">
    <source>
        <dbReference type="ARBA" id="ARBA00022840"/>
    </source>
</evidence>
<feature type="domain" description="Protein kinase" evidence="11">
    <location>
        <begin position="195"/>
        <end position="478"/>
    </location>
</feature>
<keyword evidence="7" id="KW-0067">ATP-binding</keyword>
<evidence type="ECO:0000256" key="2">
    <source>
        <dbReference type="ARBA" id="ARBA00014676"/>
    </source>
</evidence>
<dbReference type="PROSITE" id="PS50011">
    <property type="entry name" value="PROTEIN_KINASE_DOM"/>
    <property type="match status" value="1"/>
</dbReference>
<feature type="compositionally biased region" description="Low complexity" evidence="10">
    <location>
        <begin position="23"/>
        <end position="46"/>
    </location>
</feature>
<dbReference type="PROSITE" id="PS00108">
    <property type="entry name" value="PROTEIN_KINASE_ST"/>
    <property type="match status" value="1"/>
</dbReference>
<dbReference type="AlphaFoldDB" id="A0A927JF16"/>
<dbReference type="GO" id="GO:0004674">
    <property type="term" value="F:protein serine/threonine kinase activity"/>
    <property type="evidence" value="ECO:0007669"/>
    <property type="project" value="UniProtKB-KW"/>
</dbReference>
<dbReference type="FunFam" id="1.10.510.10:FF:000306">
    <property type="entry name" value="Serine/threonine protein kinase"/>
    <property type="match status" value="1"/>
</dbReference>
<evidence type="ECO:0000313" key="13">
    <source>
        <dbReference type="Proteomes" id="UP000642993"/>
    </source>
</evidence>
<dbReference type="SMART" id="SM00220">
    <property type="entry name" value="S_TKc"/>
    <property type="match status" value="1"/>
</dbReference>
<feature type="compositionally biased region" description="Low complexity" evidence="10">
    <location>
        <begin position="87"/>
        <end position="101"/>
    </location>
</feature>
<evidence type="ECO:0000256" key="3">
    <source>
        <dbReference type="ARBA" id="ARBA00022527"/>
    </source>
</evidence>
<dbReference type="Pfam" id="PF16919">
    <property type="entry name" value="PknG_rubred"/>
    <property type="match status" value="1"/>
</dbReference>
<comment type="catalytic activity">
    <reaction evidence="8">
        <text>L-threonyl-[protein] + ATP = O-phospho-L-threonyl-[protein] + ADP + H(+)</text>
        <dbReference type="Rhea" id="RHEA:46608"/>
        <dbReference type="Rhea" id="RHEA-COMP:11060"/>
        <dbReference type="Rhea" id="RHEA-COMP:11605"/>
        <dbReference type="ChEBI" id="CHEBI:15378"/>
        <dbReference type="ChEBI" id="CHEBI:30013"/>
        <dbReference type="ChEBI" id="CHEBI:30616"/>
        <dbReference type="ChEBI" id="CHEBI:61977"/>
        <dbReference type="ChEBI" id="CHEBI:456216"/>
        <dbReference type="EC" id="2.7.11.1"/>
    </reaction>
</comment>
<keyword evidence="6 12" id="KW-0418">Kinase</keyword>
<name>A0A927JF16_9ACTN</name>
<keyword evidence="4" id="KW-0808">Transferase</keyword>
<feature type="compositionally biased region" description="Acidic residues" evidence="10">
    <location>
        <begin position="8"/>
        <end position="18"/>
    </location>
</feature>
<evidence type="ECO:0000256" key="4">
    <source>
        <dbReference type="ARBA" id="ARBA00022679"/>
    </source>
</evidence>
<dbReference type="Gene3D" id="1.25.40.10">
    <property type="entry name" value="Tetratricopeptide repeat domain"/>
    <property type="match status" value="2"/>
</dbReference>
<evidence type="ECO:0000256" key="8">
    <source>
        <dbReference type="ARBA" id="ARBA00047899"/>
    </source>
</evidence>
<dbReference type="RefSeq" id="WP_192039870.1">
    <property type="nucleotide sequence ID" value="NZ_JACYWE010000008.1"/>
</dbReference>
<dbReference type="EC" id="2.7.11.1" evidence="1"/>